<evidence type="ECO:0000313" key="7">
    <source>
        <dbReference type="Proteomes" id="UP000516437"/>
    </source>
</evidence>
<dbReference type="Gene3D" id="3.30.420.10">
    <property type="entry name" value="Ribonuclease H-like superfamily/Ribonuclease H"/>
    <property type="match status" value="1"/>
</dbReference>
<evidence type="ECO:0000313" key="6">
    <source>
        <dbReference type="EMBL" id="KAB1209388.1"/>
    </source>
</evidence>
<sequence length="290" mass="33033">MPAKDEDDIVDEEEDEEHGETLCGACGENYAADEFWICCDICEKWFHGKKGESLPLWISNEQWEVNLPTEEVPPELPEPALGINFARDGMQEKDWLSLIAVHRDAWLLAVAFYFGARFGFGKAGRVELAVGAIIRRRYDEHEQEWNGRNSLQWEPPPCSNIKISFDGAVDKDVIVFAPGTHPLKAEALSAQLAIHLMEEENLVQACLFEGDAQLMINQIQDDAIQPDWLIEEDVLFIKSKLNDHSQWVFKWIPRNANEMAHRIAKWSRTGRFSGNVDISLLPDDIVKCDL</sequence>
<dbReference type="PANTHER" id="PTHR12321:SF98">
    <property type="entry name" value="PHD FINGER PROTEIN ALFIN-LIKE 5"/>
    <property type="match status" value="1"/>
</dbReference>
<keyword evidence="7" id="KW-1185">Reference proteome</keyword>
<keyword evidence="4" id="KW-0804">Transcription</keyword>
<dbReference type="GO" id="GO:0006325">
    <property type="term" value="P:chromatin organization"/>
    <property type="evidence" value="ECO:0007669"/>
    <property type="project" value="UniProtKB-UniRule"/>
</dbReference>
<reference evidence="6 7" key="1">
    <citation type="journal article" date="2019" name="Plant Biotechnol. J.">
        <title>The red bayberry genome and genetic basis of sex determination.</title>
        <authorList>
            <person name="Jia H.M."/>
            <person name="Jia H.J."/>
            <person name="Cai Q.L."/>
            <person name="Wang Y."/>
            <person name="Zhao H.B."/>
            <person name="Yang W.F."/>
            <person name="Wang G.Y."/>
            <person name="Li Y.H."/>
            <person name="Zhan D.L."/>
            <person name="Shen Y.T."/>
            <person name="Niu Q.F."/>
            <person name="Chang L."/>
            <person name="Qiu J."/>
            <person name="Zhao L."/>
            <person name="Xie H.B."/>
            <person name="Fu W.Y."/>
            <person name="Jin J."/>
            <person name="Li X.W."/>
            <person name="Jiao Y."/>
            <person name="Zhou C.C."/>
            <person name="Tu T."/>
            <person name="Chai C.Y."/>
            <person name="Gao J.L."/>
            <person name="Fan L.J."/>
            <person name="van de Weg E."/>
            <person name="Wang J.Y."/>
            <person name="Gao Z.S."/>
        </authorList>
    </citation>
    <scope>NUCLEOTIDE SEQUENCE [LARGE SCALE GENOMIC DNA]</scope>
    <source>
        <tissue evidence="6">Leaves</tissue>
    </source>
</reference>
<dbReference type="GO" id="GO:0006355">
    <property type="term" value="P:regulation of DNA-templated transcription"/>
    <property type="evidence" value="ECO:0007669"/>
    <property type="project" value="UniProtKB-UniRule"/>
</dbReference>
<keyword evidence="3 4" id="KW-0862">Zinc</keyword>
<evidence type="ECO:0000259" key="5">
    <source>
        <dbReference type="Pfam" id="PF12165"/>
    </source>
</evidence>
<dbReference type="GO" id="GO:0000976">
    <property type="term" value="F:transcription cis-regulatory region binding"/>
    <property type="evidence" value="ECO:0007669"/>
    <property type="project" value="TreeGrafter"/>
</dbReference>
<comment type="domain">
    <text evidence="4">The PHD-type zinc finger mediates the binding to H3K4me3.</text>
</comment>
<dbReference type="Gene3D" id="3.30.40.10">
    <property type="entry name" value="Zinc/RING finger domain, C3HC4 (zinc finger)"/>
    <property type="match status" value="1"/>
</dbReference>
<comment type="function">
    <text evidence="4">Histone-binding component that specifically recognizes H3 tails trimethylated on 'Lys-4' (H3K4me3), which mark transcription start sites of virtually all active genes.</text>
</comment>
<evidence type="ECO:0000256" key="3">
    <source>
        <dbReference type="ARBA" id="ARBA00022833"/>
    </source>
</evidence>
<gene>
    <name evidence="6" type="ORF">CJ030_MR6G016509</name>
</gene>
<name>A0A6A1VBZ4_9ROSI</name>
<comment type="caution">
    <text evidence="6">The sequence shown here is derived from an EMBL/GenBank/DDBJ whole genome shotgun (WGS) entry which is preliminary data.</text>
</comment>
<dbReference type="GO" id="GO:0005634">
    <property type="term" value="C:nucleus"/>
    <property type="evidence" value="ECO:0007669"/>
    <property type="project" value="UniProtKB-SubCell"/>
</dbReference>
<dbReference type="InterPro" id="IPR013083">
    <property type="entry name" value="Znf_RING/FYVE/PHD"/>
</dbReference>
<dbReference type="AlphaFoldDB" id="A0A6A1VBZ4"/>
<keyword evidence="2 4" id="KW-0863">Zinc-finger</keyword>
<feature type="domain" description="Alfin N-terminal" evidence="5">
    <location>
        <begin position="58"/>
        <end position="128"/>
    </location>
</feature>
<accession>A0A6A1VBZ4</accession>
<dbReference type="InterPro" id="IPR045104">
    <property type="entry name" value="Alfin"/>
</dbReference>
<dbReference type="Proteomes" id="UP000516437">
    <property type="component" value="Chromosome 6"/>
</dbReference>
<keyword evidence="1 4" id="KW-0479">Metal-binding</keyword>
<dbReference type="InterPro" id="IPR021998">
    <property type="entry name" value="Alfin_N"/>
</dbReference>
<dbReference type="SUPFAM" id="SSF57903">
    <property type="entry name" value="FYVE/PHD zinc finger"/>
    <property type="match status" value="1"/>
</dbReference>
<keyword evidence="4" id="KW-0156">Chromatin regulator</keyword>
<dbReference type="GO" id="GO:0042393">
    <property type="term" value="F:histone binding"/>
    <property type="evidence" value="ECO:0007669"/>
    <property type="project" value="UniProtKB-UniRule"/>
</dbReference>
<evidence type="ECO:0000256" key="2">
    <source>
        <dbReference type="ARBA" id="ARBA00022771"/>
    </source>
</evidence>
<dbReference type="EMBL" id="RXIC02000024">
    <property type="protein sequence ID" value="KAB1209388.1"/>
    <property type="molecule type" value="Genomic_DNA"/>
</dbReference>
<dbReference type="Pfam" id="PF12165">
    <property type="entry name" value="Alfin"/>
    <property type="match status" value="1"/>
</dbReference>
<dbReference type="GO" id="GO:0008270">
    <property type="term" value="F:zinc ion binding"/>
    <property type="evidence" value="ECO:0007669"/>
    <property type="project" value="UniProtKB-KW"/>
</dbReference>
<comment type="similarity">
    <text evidence="4">Belongs to the Alfin family.</text>
</comment>
<protein>
    <recommendedName>
        <fullName evidence="4">PHD finger protein ALFIN-LIKE</fullName>
    </recommendedName>
</protein>
<dbReference type="InterPro" id="IPR011011">
    <property type="entry name" value="Znf_FYVE_PHD"/>
</dbReference>
<dbReference type="PANTHER" id="PTHR12321">
    <property type="entry name" value="CPG BINDING PROTEIN"/>
    <property type="match status" value="1"/>
</dbReference>
<comment type="subunit">
    <text evidence="4">Interacts with H3K4me3 and to a lesser extent with H3K4me2.</text>
</comment>
<keyword evidence="4" id="KW-0539">Nucleus</keyword>
<dbReference type="OrthoDB" id="1428651at2759"/>
<evidence type="ECO:0000256" key="1">
    <source>
        <dbReference type="ARBA" id="ARBA00022723"/>
    </source>
</evidence>
<keyword evidence="4" id="KW-0805">Transcription regulation</keyword>
<organism evidence="6 7">
    <name type="scientific">Morella rubra</name>
    <name type="common">Chinese bayberry</name>
    <dbReference type="NCBI Taxonomy" id="262757"/>
    <lineage>
        <taxon>Eukaryota</taxon>
        <taxon>Viridiplantae</taxon>
        <taxon>Streptophyta</taxon>
        <taxon>Embryophyta</taxon>
        <taxon>Tracheophyta</taxon>
        <taxon>Spermatophyta</taxon>
        <taxon>Magnoliopsida</taxon>
        <taxon>eudicotyledons</taxon>
        <taxon>Gunneridae</taxon>
        <taxon>Pentapetalae</taxon>
        <taxon>rosids</taxon>
        <taxon>fabids</taxon>
        <taxon>Fagales</taxon>
        <taxon>Myricaceae</taxon>
        <taxon>Morella</taxon>
    </lineage>
</organism>
<comment type="subcellular location">
    <subcellularLocation>
        <location evidence="4">Nucleus</location>
    </subcellularLocation>
</comment>
<proteinExistence type="inferred from homology"/>
<dbReference type="InterPro" id="IPR036397">
    <property type="entry name" value="RNaseH_sf"/>
</dbReference>
<evidence type="ECO:0000256" key="4">
    <source>
        <dbReference type="RuleBase" id="RU369089"/>
    </source>
</evidence>
<dbReference type="GO" id="GO:0003712">
    <property type="term" value="F:transcription coregulator activity"/>
    <property type="evidence" value="ECO:0007669"/>
    <property type="project" value="TreeGrafter"/>
</dbReference>